<comment type="caution">
    <text evidence="6">The sequence shown here is derived from an EMBL/GenBank/DDBJ whole genome shotgun (WGS) entry which is preliminary data.</text>
</comment>
<feature type="transmembrane region" description="Helical" evidence="5">
    <location>
        <begin position="94"/>
        <end position="114"/>
    </location>
</feature>
<keyword evidence="3 5" id="KW-1133">Transmembrane helix</keyword>
<evidence type="ECO:0000256" key="1">
    <source>
        <dbReference type="ARBA" id="ARBA00004141"/>
    </source>
</evidence>
<evidence type="ECO:0000256" key="2">
    <source>
        <dbReference type="ARBA" id="ARBA00022692"/>
    </source>
</evidence>
<feature type="transmembrane region" description="Helical" evidence="5">
    <location>
        <begin position="126"/>
        <end position="150"/>
    </location>
</feature>
<dbReference type="GO" id="GO:0005886">
    <property type="term" value="C:plasma membrane"/>
    <property type="evidence" value="ECO:0007669"/>
    <property type="project" value="UniProtKB-SubCell"/>
</dbReference>
<dbReference type="RefSeq" id="WP_121865076.1">
    <property type="nucleotide sequence ID" value="NZ_RDEX01000003.1"/>
</dbReference>
<evidence type="ECO:0000256" key="5">
    <source>
        <dbReference type="RuleBase" id="RU363041"/>
    </source>
</evidence>
<name>A0A3L9L0U1_9MICC</name>
<evidence type="ECO:0000256" key="3">
    <source>
        <dbReference type="ARBA" id="ARBA00022989"/>
    </source>
</evidence>
<evidence type="ECO:0000313" key="7">
    <source>
        <dbReference type="Proteomes" id="UP000277871"/>
    </source>
</evidence>
<keyword evidence="7" id="KW-1185">Reference proteome</keyword>
<dbReference type="Pfam" id="PF01925">
    <property type="entry name" value="TauE"/>
    <property type="match status" value="1"/>
</dbReference>
<feature type="transmembrane region" description="Helical" evidence="5">
    <location>
        <begin position="226"/>
        <end position="248"/>
    </location>
</feature>
<feature type="transmembrane region" description="Helical" evidence="5">
    <location>
        <begin position="193"/>
        <end position="214"/>
    </location>
</feature>
<dbReference type="AlphaFoldDB" id="A0A3L9L0U1"/>
<comment type="similarity">
    <text evidence="5">Belongs to the 4-toluene sulfonate uptake permease (TSUP) (TC 2.A.102) family.</text>
</comment>
<feature type="transmembrane region" description="Helical" evidence="5">
    <location>
        <begin position="32"/>
        <end position="58"/>
    </location>
</feature>
<keyword evidence="4 5" id="KW-0472">Membrane</keyword>
<proteinExistence type="inferred from homology"/>
<keyword evidence="2 5" id="KW-0812">Transmembrane</keyword>
<accession>A0A3L9L0U1</accession>
<keyword evidence="5" id="KW-1003">Cell membrane</keyword>
<dbReference type="Proteomes" id="UP000277871">
    <property type="component" value="Unassembled WGS sequence"/>
</dbReference>
<gene>
    <name evidence="6" type="ORF">EAE32_10180</name>
</gene>
<evidence type="ECO:0000313" key="6">
    <source>
        <dbReference type="EMBL" id="RLY91599.1"/>
    </source>
</evidence>
<dbReference type="InterPro" id="IPR002781">
    <property type="entry name" value="TM_pro_TauE-like"/>
</dbReference>
<reference evidence="6 7" key="1">
    <citation type="submission" date="2018-10" db="EMBL/GenBank/DDBJ databases">
        <title>Kocuria tytonicola, new bacteria from the preen glands of American barn owls (Tyto furcata).</title>
        <authorList>
            <person name="Braun M.S."/>
            <person name="Wang E."/>
            <person name="Zimmermann S."/>
            <person name="Boutin S."/>
            <person name="Wagner H."/>
            <person name="Wink M."/>
        </authorList>
    </citation>
    <scope>NUCLEOTIDE SEQUENCE [LARGE SCALE GENOMIC DNA]</scope>
    <source>
        <strain evidence="6 7">473</strain>
    </source>
</reference>
<protein>
    <recommendedName>
        <fullName evidence="5">Probable membrane transporter protein</fullName>
    </recommendedName>
</protein>
<comment type="subcellular location">
    <subcellularLocation>
        <location evidence="5">Cell membrane</location>
        <topology evidence="5">Multi-pass membrane protein</topology>
    </subcellularLocation>
    <subcellularLocation>
        <location evidence="1">Membrane</location>
        <topology evidence="1">Multi-pass membrane protein</topology>
    </subcellularLocation>
</comment>
<dbReference type="EMBL" id="RDEX01000003">
    <property type="protein sequence ID" value="RLY91599.1"/>
    <property type="molecule type" value="Genomic_DNA"/>
</dbReference>
<sequence length="249" mass="24732">MTVLLLALTAVLVGAVLQRVSGTGVGLVVAPVLSLLMGPGAGVLATNAATTCSGFLITLSVRKLVEWRHAAVLVAAAVPGIVAGAFVVRVVPAGWLQVAVGLVVLAGLAITKFSPATPYASRRATAVPAGVVGGFFNATAGVAAPAMVIYSRVTRWDQVRFVATMQPVFMGMGALSTASKLAAGVHFSLPVPAVVALAALVATVLAGIAVGTWLSHHLSKATAQRLAMGLAAAGGVVVVVCGALTLLAG</sequence>
<organism evidence="6 7">
    <name type="scientific">Kocuria tytonicola</name>
    <dbReference type="NCBI Taxonomy" id="2055946"/>
    <lineage>
        <taxon>Bacteria</taxon>
        <taxon>Bacillati</taxon>
        <taxon>Actinomycetota</taxon>
        <taxon>Actinomycetes</taxon>
        <taxon>Micrococcales</taxon>
        <taxon>Micrococcaceae</taxon>
        <taxon>Kocuria</taxon>
    </lineage>
</organism>
<evidence type="ECO:0000256" key="4">
    <source>
        <dbReference type="ARBA" id="ARBA00023136"/>
    </source>
</evidence>
<feature type="transmembrane region" description="Helical" evidence="5">
    <location>
        <begin position="70"/>
        <end position="88"/>
    </location>
</feature>